<dbReference type="AlphaFoldDB" id="A0AAF0WBT1"/>
<protein>
    <submittedName>
        <fullName evidence="1">Uncharacterized protein</fullName>
    </submittedName>
</protein>
<reference evidence="1" key="2">
    <citation type="submission" date="2022-03" db="EMBL/GenBank/DDBJ databases">
        <title>Draft title - Genomic analysis of global carrot germplasm unveils the trajectory of domestication and the origin of high carotenoid orange carrot.</title>
        <authorList>
            <person name="Iorizzo M."/>
            <person name="Ellison S."/>
            <person name="Senalik D."/>
            <person name="Macko-Podgorni A."/>
            <person name="Grzebelus D."/>
            <person name="Bostan H."/>
            <person name="Rolling W."/>
            <person name="Curaba J."/>
            <person name="Simon P."/>
        </authorList>
    </citation>
    <scope>NUCLEOTIDE SEQUENCE</scope>
    <source>
        <tissue evidence="1">Leaf</tissue>
    </source>
</reference>
<organism evidence="1 2">
    <name type="scientific">Daucus carota subsp. sativus</name>
    <name type="common">Carrot</name>
    <dbReference type="NCBI Taxonomy" id="79200"/>
    <lineage>
        <taxon>Eukaryota</taxon>
        <taxon>Viridiplantae</taxon>
        <taxon>Streptophyta</taxon>
        <taxon>Embryophyta</taxon>
        <taxon>Tracheophyta</taxon>
        <taxon>Spermatophyta</taxon>
        <taxon>Magnoliopsida</taxon>
        <taxon>eudicotyledons</taxon>
        <taxon>Gunneridae</taxon>
        <taxon>Pentapetalae</taxon>
        <taxon>asterids</taxon>
        <taxon>campanulids</taxon>
        <taxon>Apiales</taxon>
        <taxon>Apiaceae</taxon>
        <taxon>Apioideae</taxon>
        <taxon>Scandiceae</taxon>
        <taxon>Daucinae</taxon>
        <taxon>Daucus</taxon>
        <taxon>Daucus sect. Daucus</taxon>
    </lineage>
</organism>
<evidence type="ECO:0000313" key="2">
    <source>
        <dbReference type="Proteomes" id="UP000077755"/>
    </source>
</evidence>
<dbReference type="Proteomes" id="UP000077755">
    <property type="component" value="Chromosome 2"/>
</dbReference>
<keyword evidence="2" id="KW-1185">Reference proteome</keyword>
<dbReference type="EMBL" id="CP093344">
    <property type="protein sequence ID" value="WOG86592.1"/>
    <property type="molecule type" value="Genomic_DNA"/>
</dbReference>
<sequence length="52" mass="5975">MESTGIVADKFCIQLSCEDTMSNKLDINNDFKEVSEQWENFQCINVFSGDFC</sequence>
<evidence type="ECO:0000313" key="1">
    <source>
        <dbReference type="EMBL" id="WOG86592.1"/>
    </source>
</evidence>
<reference evidence="1" key="1">
    <citation type="journal article" date="2016" name="Nat. Genet.">
        <title>A high-quality carrot genome assembly provides new insights into carotenoid accumulation and asterid genome evolution.</title>
        <authorList>
            <person name="Iorizzo M."/>
            <person name="Ellison S."/>
            <person name="Senalik D."/>
            <person name="Zeng P."/>
            <person name="Satapoomin P."/>
            <person name="Huang J."/>
            <person name="Bowman M."/>
            <person name="Iovene M."/>
            <person name="Sanseverino W."/>
            <person name="Cavagnaro P."/>
            <person name="Yildiz M."/>
            <person name="Macko-Podgorni A."/>
            <person name="Moranska E."/>
            <person name="Grzebelus E."/>
            <person name="Grzebelus D."/>
            <person name="Ashrafi H."/>
            <person name="Zheng Z."/>
            <person name="Cheng S."/>
            <person name="Spooner D."/>
            <person name="Van Deynze A."/>
            <person name="Simon P."/>
        </authorList>
    </citation>
    <scope>NUCLEOTIDE SEQUENCE</scope>
    <source>
        <tissue evidence="1">Leaf</tissue>
    </source>
</reference>
<name>A0AAF0WBT1_DAUCS</name>
<proteinExistence type="predicted"/>
<gene>
    <name evidence="1" type="ORF">DCAR_0205807</name>
</gene>
<accession>A0AAF0WBT1</accession>